<evidence type="ECO:0000313" key="2">
    <source>
        <dbReference type="EnsemblPlants" id="PGSC0003DMT400089017"/>
    </source>
</evidence>
<keyword evidence="3" id="KW-1185">Reference proteome</keyword>
<protein>
    <submittedName>
        <fullName evidence="2">Uncharacterized protein</fullName>
    </submittedName>
</protein>
<dbReference type="Gramene" id="PGSC0003DMT400089017">
    <property type="protein sequence ID" value="PGSC0003DMT400089017"/>
    <property type="gene ID" value="PGSC0003DMG400038588"/>
</dbReference>
<dbReference type="EnsemblPlants" id="PGSC0003DMT400089017">
    <property type="protein sequence ID" value="PGSC0003DMT400089017"/>
    <property type="gene ID" value="PGSC0003DMG400038588"/>
</dbReference>
<evidence type="ECO:0000313" key="3">
    <source>
        <dbReference type="Proteomes" id="UP000011115"/>
    </source>
</evidence>
<evidence type="ECO:0000256" key="1">
    <source>
        <dbReference type="SAM" id="MobiDB-lite"/>
    </source>
</evidence>
<dbReference type="PaxDb" id="4113-PGSC0003DMT400089017"/>
<dbReference type="Proteomes" id="UP000011115">
    <property type="component" value="Unassembled WGS sequence"/>
</dbReference>
<dbReference type="HOGENOM" id="CLU_2311082_0_0_1"/>
<reference evidence="2" key="2">
    <citation type="submission" date="2015-06" db="UniProtKB">
        <authorList>
            <consortium name="EnsemblPlants"/>
        </authorList>
    </citation>
    <scope>IDENTIFICATION</scope>
    <source>
        <strain evidence="2">DM1-3 516 R44</strain>
    </source>
</reference>
<feature type="compositionally biased region" description="Low complexity" evidence="1">
    <location>
        <begin position="26"/>
        <end position="46"/>
    </location>
</feature>
<proteinExistence type="predicted"/>
<name>M1DH94_SOLTU</name>
<feature type="region of interest" description="Disordered" evidence="1">
    <location>
        <begin position="1"/>
        <end position="73"/>
    </location>
</feature>
<dbReference type="AlphaFoldDB" id="M1DH94"/>
<organism evidence="2 3">
    <name type="scientific">Solanum tuberosum</name>
    <name type="common">Potato</name>
    <dbReference type="NCBI Taxonomy" id="4113"/>
    <lineage>
        <taxon>Eukaryota</taxon>
        <taxon>Viridiplantae</taxon>
        <taxon>Streptophyta</taxon>
        <taxon>Embryophyta</taxon>
        <taxon>Tracheophyta</taxon>
        <taxon>Spermatophyta</taxon>
        <taxon>Magnoliopsida</taxon>
        <taxon>eudicotyledons</taxon>
        <taxon>Gunneridae</taxon>
        <taxon>Pentapetalae</taxon>
        <taxon>asterids</taxon>
        <taxon>lamiids</taxon>
        <taxon>Solanales</taxon>
        <taxon>Solanaceae</taxon>
        <taxon>Solanoideae</taxon>
        <taxon>Solaneae</taxon>
        <taxon>Solanum</taxon>
    </lineage>
</organism>
<dbReference type="InParanoid" id="M1DH94"/>
<sequence length="100" mass="11252">MATQPPERPIRPPDLAQIMREEESNKSQQESQQNSSHSSSNLHLNEVMNNESFGKVMEGIRENISPDNNGVTKVNVEGEVDSYRDEADTIQFPKNSIVPK</sequence>
<accession>M1DH94</accession>
<reference evidence="3" key="1">
    <citation type="journal article" date="2011" name="Nature">
        <title>Genome sequence and analysis of the tuber crop potato.</title>
        <authorList>
            <consortium name="The Potato Genome Sequencing Consortium"/>
        </authorList>
    </citation>
    <scope>NUCLEOTIDE SEQUENCE [LARGE SCALE GENOMIC DNA]</scope>
    <source>
        <strain evidence="3">cv. DM1-3 516 R44</strain>
    </source>
</reference>